<name>A0ABS1EGK2_9BURK</name>
<dbReference type="InterPro" id="IPR008621">
    <property type="entry name" value="Cbb3-typ_cyt_oxidase_comp"/>
</dbReference>
<comment type="caution">
    <text evidence="2">The sequence shown here is derived from an EMBL/GenBank/DDBJ whole genome shotgun (WGS) entry which is preliminary data.</text>
</comment>
<evidence type="ECO:0000313" key="2">
    <source>
        <dbReference type="EMBL" id="MBK1782136.1"/>
    </source>
</evidence>
<keyword evidence="1" id="KW-1133">Transmembrane helix</keyword>
<protein>
    <submittedName>
        <fullName evidence="2">CcoQ/FixQ family Cbb3-type cytochrome c oxidase assembly chaperone</fullName>
    </submittedName>
</protein>
<dbReference type="Pfam" id="PF05545">
    <property type="entry name" value="FixQ"/>
    <property type="match status" value="1"/>
</dbReference>
<dbReference type="RefSeq" id="WP_200238288.1">
    <property type="nucleotide sequence ID" value="NZ_JAENGP010000015.1"/>
</dbReference>
<keyword evidence="3" id="KW-1185">Reference proteome</keyword>
<evidence type="ECO:0000256" key="1">
    <source>
        <dbReference type="SAM" id="Phobius"/>
    </source>
</evidence>
<organism evidence="2 3">
    <name type="scientific">Advenella mandrilli</name>
    <dbReference type="NCBI Taxonomy" id="2800330"/>
    <lineage>
        <taxon>Bacteria</taxon>
        <taxon>Pseudomonadati</taxon>
        <taxon>Pseudomonadota</taxon>
        <taxon>Betaproteobacteria</taxon>
        <taxon>Burkholderiales</taxon>
        <taxon>Alcaligenaceae</taxon>
    </lineage>
</organism>
<dbReference type="Proteomes" id="UP000635316">
    <property type="component" value="Unassembled WGS sequence"/>
</dbReference>
<accession>A0ABS1EGK2</accession>
<gene>
    <name evidence="2" type="ORF">JHL22_13030</name>
</gene>
<keyword evidence="1" id="KW-0472">Membrane</keyword>
<proteinExistence type="predicted"/>
<feature type="transmembrane region" description="Helical" evidence="1">
    <location>
        <begin position="6"/>
        <end position="24"/>
    </location>
</feature>
<reference evidence="2 3" key="1">
    <citation type="submission" date="2020-12" db="EMBL/GenBank/DDBJ databases">
        <authorList>
            <person name="Lu T."/>
            <person name="Wang Q."/>
            <person name="Han X."/>
        </authorList>
    </citation>
    <scope>NUCLEOTIDE SEQUENCE [LARGE SCALE GENOMIC DNA]</scope>
    <source>
        <strain evidence="2 3">WQ 585</strain>
    </source>
</reference>
<dbReference type="EMBL" id="JAENGP010000015">
    <property type="protein sequence ID" value="MBK1782136.1"/>
    <property type="molecule type" value="Genomic_DNA"/>
</dbReference>
<evidence type="ECO:0000313" key="3">
    <source>
        <dbReference type="Proteomes" id="UP000635316"/>
    </source>
</evidence>
<keyword evidence="1" id="KW-0812">Transmembrane</keyword>
<sequence>MAILNGVFTVISMLMFFGIIWWAWSKHRVKDNDEAARLPFALPDEGSDKGNQNKGYGS</sequence>